<comment type="similarity">
    <text evidence="2">Belongs to the HAD-like hydrolase superfamily. CbbY/CbbZ/Gph/YieH family.</text>
</comment>
<dbReference type="Gene3D" id="1.10.150.240">
    <property type="entry name" value="Putative phosphatase, domain 2"/>
    <property type="match status" value="1"/>
</dbReference>
<sequence length="228" mass="25542">MPLTLLFDLDGTLVDTDPLHFEAFSTLLKEYDKPAIDFEFYKTRIMGFGHLEIFSMLFPEQTVYTALAERKESLFRNLVRDLEPKVGLLDLLDWAKDRKLRCGVVTNAPRENAMLMLGALRLGERFETIVFGEELTHGKPHPMPYLTGLERLAGKAHAAIAFEDSLSGVRSASGAGIYTVGVRSSLSEEALRKAGASHTIEDFRDTALWSELRRHMDEANPTNGKLTP</sequence>
<dbReference type="InterPro" id="IPR023214">
    <property type="entry name" value="HAD_sf"/>
</dbReference>
<evidence type="ECO:0000256" key="5">
    <source>
        <dbReference type="ARBA" id="ARBA00023277"/>
    </source>
</evidence>
<proteinExistence type="inferred from homology"/>
<protein>
    <submittedName>
        <fullName evidence="6">HAD-IA family hydrolase</fullName>
    </submittedName>
</protein>
<dbReference type="InterPro" id="IPR036412">
    <property type="entry name" value="HAD-like_sf"/>
</dbReference>
<dbReference type="SUPFAM" id="SSF56784">
    <property type="entry name" value="HAD-like"/>
    <property type="match status" value="1"/>
</dbReference>
<keyword evidence="7" id="KW-1185">Reference proteome</keyword>
<dbReference type="Gene3D" id="3.40.50.1000">
    <property type="entry name" value="HAD superfamily/HAD-like"/>
    <property type="match status" value="1"/>
</dbReference>
<dbReference type="CDD" id="cd07505">
    <property type="entry name" value="HAD_BPGM-like"/>
    <property type="match status" value="1"/>
</dbReference>
<dbReference type="SFLD" id="SFLDS00003">
    <property type="entry name" value="Haloacid_Dehalogenase"/>
    <property type="match status" value="1"/>
</dbReference>
<dbReference type="GO" id="GO:0016787">
    <property type="term" value="F:hydrolase activity"/>
    <property type="evidence" value="ECO:0007669"/>
    <property type="project" value="UniProtKB-KW"/>
</dbReference>
<keyword evidence="3" id="KW-0479">Metal-binding</keyword>
<dbReference type="NCBIfam" id="TIGR01509">
    <property type="entry name" value="HAD-SF-IA-v3"/>
    <property type="match status" value="1"/>
</dbReference>
<dbReference type="RefSeq" id="WP_394826763.1">
    <property type="nucleotide sequence ID" value="NZ_CP089984.1"/>
</dbReference>
<dbReference type="PANTHER" id="PTHR46193">
    <property type="entry name" value="6-PHOSPHOGLUCONATE PHOSPHATASE"/>
    <property type="match status" value="1"/>
</dbReference>
<dbReference type="Proteomes" id="UP001370348">
    <property type="component" value="Chromosome"/>
</dbReference>
<organism evidence="6 7">
    <name type="scientific">Pendulispora albinea</name>
    <dbReference type="NCBI Taxonomy" id="2741071"/>
    <lineage>
        <taxon>Bacteria</taxon>
        <taxon>Pseudomonadati</taxon>
        <taxon>Myxococcota</taxon>
        <taxon>Myxococcia</taxon>
        <taxon>Myxococcales</taxon>
        <taxon>Sorangiineae</taxon>
        <taxon>Pendulisporaceae</taxon>
        <taxon>Pendulispora</taxon>
    </lineage>
</organism>
<evidence type="ECO:0000313" key="6">
    <source>
        <dbReference type="EMBL" id="WXB17133.1"/>
    </source>
</evidence>
<keyword evidence="4" id="KW-0460">Magnesium</keyword>
<dbReference type="InterPro" id="IPR006439">
    <property type="entry name" value="HAD-SF_hydro_IA"/>
</dbReference>
<dbReference type="InterPro" id="IPR051600">
    <property type="entry name" value="Beta-PGM-like"/>
</dbReference>
<keyword evidence="5" id="KW-0119">Carbohydrate metabolism</keyword>
<evidence type="ECO:0000256" key="3">
    <source>
        <dbReference type="ARBA" id="ARBA00022723"/>
    </source>
</evidence>
<accession>A0ABZ2M203</accession>
<dbReference type="InterPro" id="IPR041492">
    <property type="entry name" value="HAD_2"/>
</dbReference>
<dbReference type="EMBL" id="CP089984">
    <property type="protein sequence ID" value="WXB17133.1"/>
    <property type="molecule type" value="Genomic_DNA"/>
</dbReference>
<dbReference type="InterPro" id="IPR023198">
    <property type="entry name" value="PGP-like_dom2"/>
</dbReference>
<reference evidence="6 7" key="1">
    <citation type="submission" date="2021-12" db="EMBL/GenBank/DDBJ databases">
        <title>Discovery of the Pendulisporaceae a myxobacterial family with distinct sporulation behavior and unique specialized metabolism.</title>
        <authorList>
            <person name="Garcia R."/>
            <person name="Popoff A."/>
            <person name="Bader C.D."/>
            <person name="Loehr J."/>
            <person name="Walesch S."/>
            <person name="Walt C."/>
            <person name="Boldt J."/>
            <person name="Bunk B."/>
            <person name="Haeckl F.J.F.P.J."/>
            <person name="Gunesch A.P."/>
            <person name="Birkelbach J."/>
            <person name="Nuebel U."/>
            <person name="Pietschmann T."/>
            <person name="Bach T."/>
            <person name="Mueller R."/>
        </authorList>
    </citation>
    <scope>NUCLEOTIDE SEQUENCE [LARGE SCALE GENOMIC DNA]</scope>
    <source>
        <strain evidence="6 7">MSr11954</strain>
    </source>
</reference>
<gene>
    <name evidence="6" type="ORF">LZC94_07605</name>
</gene>
<keyword evidence="6" id="KW-0378">Hydrolase</keyword>
<comment type="cofactor">
    <cofactor evidence="1">
        <name>Mg(2+)</name>
        <dbReference type="ChEBI" id="CHEBI:18420"/>
    </cofactor>
</comment>
<dbReference type="SFLD" id="SFLDG01135">
    <property type="entry name" value="C1.5.6:_HAD__Beta-PGM__Phospha"/>
    <property type="match status" value="1"/>
</dbReference>
<dbReference type="PANTHER" id="PTHR46193:SF18">
    <property type="entry name" value="HEXITOL PHOSPHATASE B"/>
    <property type="match status" value="1"/>
</dbReference>
<evidence type="ECO:0000256" key="4">
    <source>
        <dbReference type="ARBA" id="ARBA00022842"/>
    </source>
</evidence>
<evidence type="ECO:0000256" key="1">
    <source>
        <dbReference type="ARBA" id="ARBA00001946"/>
    </source>
</evidence>
<name>A0ABZ2M203_9BACT</name>
<evidence type="ECO:0000256" key="2">
    <source>
        <dbReference type="ARBA" id="ARBA00006171"/>
    </source>
</evidence>
<dbReference type="Pfam" id="PF13419">
    <property type="entry name" value="HAD_2"/>
    <property type="match status" value="1"/>
</dbReference>
<evidence type="ECO:0000313" key="7">
    <source>
        <dbReference type="Proteomes" id="UP001370348"/>
    </source>
</evidence>
<dbReference type="SFLD" id="SFLDG01129">
    <property type="entry name" value="C1.5:_HAD__Beta-PGM__Phosphata"/>
    <property type="match status" value="1"/>
</dbReference>